<keyword evidence="2" id="KW-1185">Reference proteome</keyword>
<dbReference type="NCBIfam" id="TIGR03712">
    <property type="entry name" value="acc_sec_asp2"/>
    <property type="match status" value="1"/>
</dbReference>
<protein>
    <submittedName>
        <fullName evidence="1">Accessory secretory protein Asp2</fullName>
    </submittedName>
</protein>
<organism evidence="1 2">
    <name type="scientific">Schleiferilactobacillus perolens DSM 12744</name>
    <dbReference type="NCBI Taxonomy" id="1423792"/>
    <lineage>
        <taxon>Bacteria</taxon>
        <taxon>Bacillati</taxon>
        <taxon>Bacillota</taxon>
        <taxon>Bacilli</taxon>
        <taxon>Lactobacillales</taxon>
        <taxon>Lactobacillaceae</taxon>
        <taxon>Schleiferilactobacillus</taxon>
    </lineage>
</organism>
<proteinExistence type="predicted"/>
<comment type="caution">
    <text evidence="1">The sequence shown here is derived from an EMBL/GenBank/DDBJ whole genome shotgun (WGS) entry which is preliminary data.</text>
</comment>
<dbReference type="Gene3D" id="3.40.50.1820">
    <property type="entry name" value="alpha/beta hydrolase"/>
    <property type="match status" value="1"/>
</dbReference>
<dbReference type="AlphaFoldDB" id="A0A0R1MJT1"/>
<dbReference type="RefSeq" id="WP_057822497.1">
    <property type="nucleotide sequence ID" value="NZ_AZEC01000026.1"/>
</dbReference>
<sequence>MADKKQKVVYWGAAPLDIGEYLSAHVDFKTVDQDVTIIEVLSGSYRDAVFLLGVGATVWNQPEMFAKLPANLILYDLRCILSPEIQRMADLKNAHPLDFTDRDRLVHVVHYDFFPGRWSYKLPFESLRVASTFQGDVLEEGQVGITLRGNFGADWTTIATWQQMTWSYGDWYETLYPECQFSKDVDVQFLVRVVSIKSGALLSTHHLDASHFQDGITFYVGKEDAYIMVSVTARGEGDVTLGWQHVNRTRETYGHLFAGGEMIKEPQALSQGVATYFEAGDLKPPLIVYFSGFHGAETFEGNYMMRIFKSPYLLVTDNRLEGGASYFGSDGLEEQIAAAIRNTLKRLGFGPHDIIFTGLSMGTTAALYYGAQLLPRAIVVGKPLPDWGTVALTGRLLRPTGFPTALDMLLIHQGNTDSTAVAGLNEHFWKKFRKADFSRTILGIAYMKQDDYQPDAFPKIYRQLSEQNGRVQLLHKGWIGRHNDDTNSVVAWFVRTIRLTLKNEFNRPEAMN</sequence>
<dbReference type="EMBL" id="AZEC01000026">
    <property type="protein sequence ID" value="KRL08208.1"/>
    <property type="molecule type" value="Genomic_DNA"/>
</dbReference>
<name>A0A0R1MJT1_9LACO</name>
<dbReference type="ESTHER" id="9laco-a0a0r1mjt1">
    <property type="family name" value="Asp2"/>
</dbReference>
<accession>A0A0R1MJT1</accession>
<dbReference type="Proteomes" id="UP000051330">
    <property type="component" value="Unassembled WGS sequence"/>
</dbReference>
<dbReference type="OrthoDB" id="9768578at2"/>
<dbReference type="InterPro" id="IPR022267">
    <property type="entry name" value="Asp2"/>
</dbReference>
<evidence type="ECO:0000313" key="1">
    <source>
        <dbReference type="EMBL" id="KRL08208.1"/>
    </source>
</evidence>
<dbReference type="SUPFAM" id="SSF53474">
    <property type="entry name" value="alpha/beta-Hydrolases"/>
    <property type="match status" value="1"/>
</dbReference>
<dbReference type="Pfam" id="PF16929">
    <property type="entry name" value="Asp2"/>
    <property type="match status" value="1"/>
</dbReference>
<dbReference type="PATRIC" id="fig|1423792.3.peg.1707"/>
<dbReference type="GO" id="GO:0015031">
    <property type="term" value="P:protein transport"/>
    <property type="evidence" value="ECO:0007669"/>
    <property type="project" value="InterPro"/>
</dbReference>
<reference evidence="1 2" key="1">
    <citation type="journal article" date="2015" name="Genome Announc.">
        <title>Expanding the biotechnology potential of lactobacilli through comparative genomics of 213 strains and associated genera.</title>
        <authorList>
            <person name="Sun Z."/>
            <person name="Harris H.M."/>
            <person name="McCann A."/>
            <person name="Guo C."/>
            <person name="Argimon S."/>
            <person name="Zhang W."/>
            <person name="Yang X."/>
            <person name="Jeffery I.B."/>
            <person name="Cooney J.C."/>
            <person name="Kagawa T.F."/>
            <person name="Liu W."/>
            <person name="Song Y."/>
            <person name="Salvetti E."/>
            <person name="Wrobel A."/>
            <person name="Rasinkangas P."/>
            <person name="Parkhill J."/>
            <person name="Rea M.C."/>
            <person name="O'Sullivan O."/>
            <person name="Ritari J."/>
            <person name="Douillard F.P."/>
            <person name="Paul Ross R."/>
            <person name="Yang R."/>
            <person name="Briner A.E."/>
            <person name="Felis G.E."/>
            <person name="de Vos W.M."/>
            <person name="Barrangou R."/>
            <person name="Klaenhammer T.R."/>
            <person name="Caufield P.W."/>
            <person name="Cui Y."/>
            <person name="Zhang H."/>
            <person name="O'Toole P.W."/>
        </authorList>
    </citation>
    <scope>NUCLEOTIDE SEQUENCE [LARGE SCALE GENOMIC DNA]</scope>
    <source>
        <strain evidence="1 2">DSM 12744</strain>
    </source>
</reference>
<gene>
    <name evidence="1" type="ORF">FD09_GL001683</name>
</gene>
<dbReference type="STRING" id="1423792.FD09_GL001683"/>
<evidence type="ECO:0000313" key="2">
    <source>
        <dbReference type="Proteomes" id="UP000051330"/>
    </source>
</evidence>
<dbReference type="InterPro" id="IPR029058">
    <property type="entry name" value="AB_hydrolase_fold"/>
</dbReference>